<feature type="region of interest" description="Disordered" evidence="5">
    <location>
        <begin position="702"/>
        <end position="724"/>
    </location>
</feature>
<accession>A0A6A3ARX1</accession>
<comment type="caution">
    <text evidence="7">The sequence shown here is derived from an EMBL/GenBank/DDBJ whole genome shotgun (WGS) entry which is preliminary data.</text>
</comment>
<keyword evidence="2 4" id="KW-0863">Zinc-finger</keyword>
<feature type="compositionally biased region" description="Pro residues" evidence="5">
    <location>
        <begin position="290"/>
        <end position="304"/>
    </location>
</feature>
<evidence type="ECO:0000256" key="2">
    <source>
        <dbReference type="ARBA" id="ARBA00022771"/>
    </source>
</evidence>
<feature type="compositionally biased region" description="Polar residues" evidence="5">
    <location>
        <begin position="530"/>
        <end position="539"/>
    </location>
</feature>
<feature type="compositionally biased region" description="Low complexity" evidence="5">
    <location>
        <begin position="273"/>
        <end position="289"/>
    </location>
</feature>
<feature type="region of interest" description="Disordered" evidence="5">
    <location>
        <begin position="250"/>
        <end position="311"/>
    </location>
</feature>
<evidence type="ECO:0000256" key="1">
    <source>
        <dbReference type="ARBA" id="ARBA00022723"/>
    </source>
</evidence>
<name>A0A6A3ARX1_HIBSY</name>
<dbReference type="EMBL" id="VEPZ02000980">
    <property type="protein sequence ID" value="KAE8705639.1"/>
    <property type="molecule type" value="Genomic_DNA"/>
</dbReference>
<dbReference type="AlphaFoldDB" id="A0A6A3ARX1"/>
<keyword evidence="3" id="KW-0862">Zinc</keyword>
<evidence type="ECO:0000259" key="6">
    <source>
        <dbReference type="PROSITE" id="PS50089"/>
    </source>
</evidence>
<sequence>MGFDNECILNIESLAGEYFCPVCRLLVNPNEALQSQCTHLYCKPCLTYIVSTTRACPYMVTWSGCTWQGPLSECSAHCSGCAFGNSSVVCNRCGVQIVHRQVQEHAQNCPRVQPQAQQVVSGQEILAPGSISDQTQDLIQPANPNPQSQAVSQVSAVTSEHWSQQQQQQQSQQYYQQFSGYDLYYQQHYPYQHQSFPQYQQQPLQVNASHMAGQNPVYLQTQPQPQSQVQPQSHLSVQVQTIQPHLQHGNMPQYQQHHSQMQLPEPQPPPGPQAQHHFQAQPQAHQLQPLPQPQLQPHPQPSQPLNPNLLPQTQPTAAQAVMHPVEIQNSYPQHAPQMRPPQSHVAIPNQQQPASYVTYVSSIYAAATAVNPTGGLGSDSNASTGSFCAATTAHAISISPPGPSLSFQQPPHAYQLPQQNVTESNVVHPYPTPNPAGRPLTPSHGLQSQPYPQSAPAMLVKPIQLEIPGDHGTLHVAEKEAGLSSKGIAKKESNELDLTSSLGADMVNTNTSKSNADLKLIDEKPASDVGDNSTGFHNSTNKDRIQHQDKSTAKGLAGNEFSGIPRSSQVKHSHLVPVVDQGRHHSQQITYGSNNNQQKPAASAMLQAPPPGLPSHAQAPGLHPNQVRPQGPRQTLVPPENFAPPFGGGPSSYGPQGPYNEAPVSGAPRLPRQGEHLNPFPLDHSQQFGDRGKFDDDLKQFSRPSHLDSGPVPKYGSYFSSSRSLDRGPHGFAKDMGPWAHEKDPRGLNFDPMIDSGPSRFLPPYHLDDAGEPVGLPEDTLGRPGFLGTVPGYGRHLMDGFVSRSPGRDYSGISSHRFGGRPSDEIDRRRGFDDRFSGFPIHRGGFESSDHMAEHFGPDTRPPHFIRVKILVVITCLVRCGWKDLLALGDMESFENLRKRKPASMGWCRICKVDCETVEGLDMHSQTREHQKMAMDMVLIIKQNAKKLKQTSSDHSLRNDSNKSKNAKFESRSNKINDVGHSPLSLFNFWVVYAGPVIQVADMLMEMVLELKFSGS</sequence>
<protein>
    <submittedName>
        <fullName evidence="7">Tubulin beta 8</fullName>
    </submittedName>
</protein>
<feature type="compositionally biased region" description="Basic and acidic residues" evidence="5">
    <location>
        <begin position="955"/>
        <end position="971"/>
    </location>
</feature>
<dbReference type="PROSITE" id="PS50089">
    <property type="entry name" value="ZF_RING_2"/>
    <property type="match status" value="1"/>
</dbReference>
<feature type="compositionally biased region" description="Basic and acidic residues" evidence="5">
    <location>
        <begin position="540"/>
        <end position="552"/>
    </location>
</feature>
<feature type="region of interest" description="Disordered" evidence="5">
    <location>
        <begin position="524"/>
        <end position="689"/>
    </location>
</feature>
<dbReference type="PANTHER" id="PTHR37393">
    <property type="entry name" value="AT-RICH INTERACTIVE DOMAIN-CONTAINING PROTEIN 1A-LIKE"/>
    <property type="match status" value="1"/>
</dbReference>
<dbReference type="InterPro" id="IPR017907">
    <property type="entry name" value="Znf_RING_CS"/>
</dbReference>
<gene>
    <name evidence="7" type="ORF">F3Y22_tig00110419pilonHSYRG00106</name>
</gene>
<evidence type="ECO:0000313" key="8">
    <source>
        <dbReference type="Proteomes" id="UP000436088"/>
    </source>
</evidence>
<dbReference type="PANTHER" id="PTHR37393:SF1">
    <property type="entry name" value="AT-RICH INTERACTIVE DOMAIN-CONTAINING PROTEIN 1A-LIKE"/>
    <property type="match status" value="1"/>
</dbReference>
<feature type="region of interest" description="Disordered" evidence="5">
    <location>
        <begin position="949"/>
        <end position="971"/>
    </location>
</feature>
<evidence type="ECO:0000256" key="5">
    <source>
        <dbReference type="SAM" id="MobiDB-lite"/>
    </source>
</evidence>
<evidence type="ECO:0000313" key="7">
    <source>
        <dbReference type="EMBL" id="KAE8705639.1"/>
    </source>
</evidence>
<dbReference type="Proteomes" id="UP000436088">
    <property type="component" value="Unassembled WGS sequence"/>
</dbReference>
<feature type="compositionally biased region" description="Polar residues" evidence="5">
    <location>
        <begin position="250"/>
        <end position="259"/>
    </location>
</feature>
<dbReference type="GO" id="GO:0008270">
    <property type="term" value="F:zinc ion binding"/>
    <property type="evidence" value="ECO:0007669"/>
    <property type="project" value="UniProtKB-KW"/>
</dbReference>
<evidence type="ECO:0000256" key="4">
    <source>
        <dbReference type="PROSITE-ProRule" id="PRU00175"/>
    </source>
</evidence>
<dbReference type="PROSITE" id="PS00518">
    <property type="entry name" value="ZF_RING_1"/>
    <property type="match status" value="1"/>
</dbReference>
<keyword evidence="1" id="KW-0479">Metal-binding</keyword>
<organism evidence="7 8">
    <name type="scientific">Hibiscus syriacus</name>
    <name type="common">Rose of Sharon</name>
    <dbReference type="NCBI Taxonomy" id="106335"/>
    <lineage>
        <taxon>Eukaryota</taxon>
        <taxon>Viridiplantae</taxon>
        <taxon>Streptophyta</taxon>
        <taxon>Embryophyta</taxon>
        <taxon>Tracheophyta</taxon>
        <taxon>Spermatophyta</taxon>
        <taxon>Magnoliopsida</taxon>
        <taxon>eudicotyledons</taxon>
        <taxon>Gunneridae</taxon>
        <taxon>Pentapetalae</taxon>
        <taxon>rosids</taxon>
        <taxon>malvids</taxon>
        <taxon>Malvales</taxon>
        <taxon>Malvaceae</taxon>
        <taxon>Malvoideae</taxon>
        <taxon>Hibiscus</taxon>
    </lineage>
</organism>
<feature type="domain" description="RING-type" evidence="6">
    <location>
        <begin position="20"/>
        <end position="57"/>
    </location>
</feature>
<evidence type="ECO:0000256" key="3">
    <source>
        <dbReference type="ARBA" id="ARBA00022833"/>
    </source>
</evidence>
<proteinExistence type="predicted"/>
<dbReference type="InterPro" id="IPR001841">
    <property type="entry name" value="Znf_RING"/>
</dbReference>
<keyword evidence="8" id="KW-1185">Reference proteome</keyword>
<dbReference type="CDD" id="cd16449">
    <property type="entry name" value="RING-HC"/>
    <property type="match status" value="1"/>
</dbReference>
<feature type="compositionally biased region" description="Polar residues" evidence="5">
    <location>
        <begin position="587"/>
        <end position="600"/>
    </location>
</feature>
<reference evidence="7" key="1">
    <citation type="submission" date="2019-09" db="EMBL/GenBank/DDBJ databases">
        <title>Draft genome information of white flower Hibiscus syriacus.</title>
        <authorList>
            <person name="Kim Y.-M."/>
        </authorList>
    </citation>
    <scope>NUCLEOTIDE SEQUENCE [LARGE SCALE GENOMIC DNA]</scope>
    <source>
        <strain evidence="7">YM2019G1</strain>
    </source>
</reference>